<dbReference type="InterPro" id="IPR053221">
    <property type="entry name" value="Burnettramic_acid_biosynth"/>
</dbReference>
<feature type="compositionally biased region" description="Basic and acidic residues" evidence="1">
    <location>
        <begin position="413"/>
        <end position="433"/>
    </location>
</feature>
<dbReference type="Proteomes" id="UP000244855">
    <property type="component" value="Unassembled WGS sequence"/>
</dbReference>
<proteinExistence type="predicted"/>
<feature type="compositionally biased region" description="Polar residues" evidence="1">
    <location>
        <begin position="36"/>
        <end position="53"/>
    </location>
</feature>
<feature type="region of interest" description="Disordered" evidence="1">
    <location>
        <begin position="30"/>
        <end position="64"/>
    </location>
</feature>
<accession>A0A2V1DYC6</accession>
<evidence type="ECO:0000256" key="1">
    <source>
        <dbReference type="SAM" id="MobiDB-lite"/>
    </source>
</evidence>
<keyword evidence="3" id="KW-1185">Reference proteome</keyword>
<evidence type="ECO:0000313" key="2">
    <source>
        <dbReference type="EMBL" id="PVI03191.1"/>
    </source>
</evidence>
<evidence type="ECO:0000313" key="3">
    <source>
        <dbReference type="Proteomes" id="UP000244855"/>
    </source>
</evidence>
<gene>
    <name evidence="2" type="ORF">DM02DRAFT_612426</name>
</gene>
<name>A0A2V1DYC6_9PLEO</name>
<feature type="region of interest" description="Disordered" evidence="1">
    <location>
        <begin position="406"/>
        <end position="434"/>
    </location>
</feature>
<protein>
    <submittedName>
        <fullName evidence="2">Uncharacterized protein</fullName>
    </submittedName>
</protein>
<sequence length="475" mass="51658">MPLIAAVVKGISAGVGAAGEKYHDRKERKAALAAQEASSSMRSGSEAPNSLVNTAEPGAETADDERIWILDEATGPPPSYDSQNFDQRPVLERTISELTSNILALTYQPDTPETAAPSRLPYPIIIPQRRPGTKARGFARAYPPDLEAFGIDQDAFLQIFQNFDEASQASPWLKTLYLSAGIIGLVPSTIAMAVSITLQAVSGVAMDLQTRYKANAFLDQINKELFMPLGLYCMVMACKDGPGAPQNSEFSLESVNLDTAKHISEWGLPKPDPTAENSDHNSQAAISKSKQLFRPIRTSSGKTNVSDMPLEIAPLIYPALDAMLDGPQVTPDESLKARMLRHKDFYADYFDRRARADYAGNNPDSTLTKASSGTSEFRTRFADPNHPVNNGHLISLITGGNVVAQPRGRRRNLREVGPDGKLKPKEKESERRVAGPVGLVSKGVKKVLKPNILYFTIVNMPSRDELAEARAALGI</sequence>
<dbReference type="EMBL" id="KZ805334">
    <property type="protein sequence ID" value="PVI03191.1"/>
    <property type="molecule type" value="Genomic_DNA"/>
</dbReference>
<dbReference type="STRING" id="97972.A0A2V1DYC6"/>
<organism evidence="2 3">
    <name type="scientific">Periconia macrospinosa</name>
    <dbReference type="NCBI Taxonomy" id="97972"/>
    <lineage>
        <taxon>Eukaryota</taxon>
        <taxon>Fungi</taxon>
        <taxon>Dikarya</taxon>
        <taxon>Ascomycota</taxon>
        <taxon>Pezizomycotina</taxon>
        <taxon>Dothideomycetes</taxon>
        <taxon>Pleosporomycetidae</taxon>
        <taxon>Pleosporales</taxon>
        <taxon>Massarineae</taxon>
        <taxon>Periconiaceae</taxon>
        <taxon>Periconia</taxon>
    </lineage>
</organism>
<dbReference type="OrthoDB" id="3433125at2759"/>
<dbReference type="PANTHER" id="PTHR38887:SF1">
    <property type="entry name" value="RAS MODIFICATION PROTEIN ERF4"/>
    <property type="match status" value="1"/>
</dbReference>
<dbReference type="PANTHER" id="PTHR38887">
    <property type="entry name" value="CHROMOSOME 21, WHOLE GENOME SHOTGUN SEQUENCE"/>
    <property type="match status" value="1"/>
</dbReference>
<dbReference type="AlphaFoldDB" id="A0A2V1DYC6"/>
<reference evidence="2 3" key="1">
    <citation type="journal article" date="2018" name="Sci. Rep.">
        <title>Comparative genomics provides insights into the lifestyle and reveals functional heterogeneity of dark septate endophytic fungi.</title>
        <authorList>
            <person name="Knapp D.G."/>
            <person name="Nemeth J.B."/>
            <person name="Barry K."/>
            <person name="Hainaut M."/>
            <person name="Henrissat B."/>
            <person name="Johnson J."/>
            <person name="Kuo A."/>
            <person name="Lim J.H.P."/>
            <person name="Lipzen A."/>
            <person name="Nolan M."/>
            <person name="Ohm R.A."/>
            <person name="Tamas L."/>
            <person name="Grigoriev I.V."/>
            <person name="Spatafora J.W."/>
            <person name="Nagy L.G."/>
            <person name="Kovacs G.M."/>
        </authorList>
    </citation>
    <scope>NUCLEOTIDE SEQUENCE [LARGE SCALE GENOMIC DNA]</scope>
    <source>
        <strain evidence="2 3">DSE2036</strain>
    </source>
</reference>